<feature type="domain" description="Carrier" evidence="5">
    <location>
        <begin position="229"/>
        <end position="304"/>
    </location>
</feature>
<feature type="region of interest" description="Disordered" evidence="4">
    <location>
        <begin position="1"/>
        <end position="28"/>
    </location>
</feature>
<dbReference type="AlphaFoldDB" id="A0A450T782"/>
<dbReference type="EMBL" id="CAADEW010000127">
    <property type="protein sequence ID" value="VFJ62392.1"/>
    <property type="molecule type" value="Genomic_DNA"/>
</dbReference>
<dbReference type="GO" id="GO:0005829">
    <property type="term" value="C:cytosol"/>
    <property type="evidence" value="ECO:0007669"/>
    <property type="project" value="TreeGrafter"/>
</dbReference>
<sequence>MRRGGPRLSEPSGTNRRAIHSRSVQPGDSCRWLPDGTIAKGNIEFLGRIGTQVKIRGFRIECGEVENALLAHPDVREAVVDARGEGVDKQLVAWVVGTDDTVGATDVGATGRSPVRDGPSPVRDGPSPVRDGPSPVRDGPSPVRDGPSPLRGGPSPSVRATGGSPVQGGRSPLRDELRAHLRGMLPDWMVPSVFVSVDALPLTPSGKIDRKALPDPDADAFEIGREYVAPRDPVEDAICSVFAEVLDVARVSVHDNFFALGGHSLSAVKALSSIDERLGVKLPLRALFECPTLVEVAMAVREEKEWQPTILFPLKTDGSRPPLFCVHPVGGGAFCYRELADCLPEDQPVYGIQAVGFEGKEKPLTNVETMAARYVEEMTTLYPGGPYHLYGWSFGGVVAFEMAQQLRIAGREVGLLVLADTAHPSWFQDKDVPEKEQIIAYLLAEASAEEVATPDDIGDMTPEDRMAHLRQQLASGSNLAGFGDIDRFIRIYQANFQALSGYRTSIWEGEMIFLSARERLGTHEKSIDSDWRNLTRKLVHHMIPGNHFTIHRQPNVHRIMEILRNLN</sequence>
<dbReference type="SUPFAM" id="SSF53474">
    <property type="entry name" value="alpha/beta-Hydrolases"/>
    <property type="match status" value="1"/>
</dbReference>
<feature type="region of interest" description="Disordered" evidence="4">
    <location>
        <begin position="102"/>
        <end position="172"/>
    </location>
</feature>
<evidence type="ECO:0000256" key="4">
    <source>
        <dbReference type="SAM" id="MobiDB-lite"/>
    </source>
</evidence>
<accession>A0A450T782</accession>
<dbReference type="Pfam" id="PF00975">
    <property type="entry name" value="Thioesterase"/>
    <property type="match status" value="1"/>
</dbReference>
<dbReference type="PANTHER" id="PTHR45527">
    <property type="entry name" value="NONRIBOSOMAL PEPTIDE SYNTHETASE"/>
    <property type="match status" value="1"/>
</dbReference>
<dbReference type="Gene3D" id="3.30.300.30">
    <property type="match status" value="1"/>
</dbReference>
<evidence type="ECO:0000256" key="2">
    <source>
        <dbReference type="ARBA" id="ARBA00022450"/>
    </source>
</evidence>
<dbReference type="PROSITE" id="PS50075">
    <property type="entry name" value="CARRIER"/>
    <property type="match status" value="1"/>
</dbReference>
<evidence type="ECO:0000313" key="6">
    <source>
        <dbReference type="EMBL" id="VFJ62392.1"/>
    </source>
</evidence>
<dbReference type="FunFam" id="1.10.1200.10:FF:000005">
    <property type="entry name" value="Nonribosomal peptide synthetase 1"/>
    <property type="match status" value="1"/>
</dbReference>
<dbReference type="SUPFAM" id="SSF56801">
    <property type="entry name" value="Acetyl-CoA synthetase-like"/>
    <property type="match status" value="1"/>
</dbReference>
<organism evidence="6">
    <name type="scientific">Candidatus Kentrum sp. FW</name>
    <dbReference type="NCBI Taxonomy" id="2126338"/>
    <lineage>
        <taxon>Bacteria</taxon>
        <taxon>Pseudomonadati</taxon>
        <taxon>Pseudomonadota</taxon>
        <taxon>Gammaproteobacteria</taxon>
        <taxon>Candidatus Kentrum</taxon>
    </lineage>
</organism>
<gene>
    <name evidence="6" type="ORF">BECKFW1821A_GA0114235_11273</name>
</gene>
<dbReference type="GO" id="GO:0043041">
    <property type="term" value="P:amino acid activation for nonribosomal peptide biosynthetic process"/>
    <property type="evidence" value="ECO:0007669"/>
    <property type="project" value="TreeGrafter"/>
</dbReference>
<evidence type="ECO:0000256" key="3">
    <source>
        <dbReference type="ARBA" id="ARBA00022553"/>
    </source>
</evidence>
<reference evidence="6" key="1">
    <citation type="submission" date="2019-02" db="EMBL/GenBank/DDBJ databases">
        <authorList>
            <person name="Gruber-Vodicka R. H."/>
            <person name="Seah K. B. B."/>
        </authorList>
    </citation>
    <scope>NUCLEOTIDE SEQUENCE</scope>
    <source>
        <strain evidence="6">BECK_BZ15</strain>
    </source>
</reference>
<dbReference type="InterPro" id="IPR009081">
    <property type="entry name" value="PP-bd_ACP"/>
</dbReference>
<dbReference type="PROSITE" id="PS00012">
    <property type="entry name" value="PHOSPHOPANTETHEINE"/>
    <property type="match status" value="1"/>
</dbReference>
<dbReference type="SUPFAM" id="SSF47336">
    <property type="entry name" value="ACP-like"/>
    <property type="match status" value="1"/>
</dbReference>
<proteinExistence type="predicted"/>
<dbReference type="InterPro" id="IPR045851">
    <property type="entry name" value="AMP-bd_C_sf"/>
</dbReference>
<evidence type="ECO:0000259" key="5">
    <source>
        <dbReference type="PROSITE" id="PS50075"/>
    </source>
</evidence>
<dbReference type="InterPro" id="IPR006162">
    <property type="entry name" value="Ppantetheine_attach_site"/>
</dbReference>
<feature type="compositionally biased region" description="Low complexity" evidence="4">
    <location>
        <begin position="146"/>
        <end position="157"/>
    </location>
</feature>
<keyword evidence="3" id="KW-0597">Phosphoprotein</keyword>
<dbReference type="GO" id="GO:0031177">
    <property type="term" value="F:phosphopantetheine binding"/>
    <property type="evidence" value="ECO:0007669"/>
    <property type="project" value="TreeGrafter"/>
</dbReference>
<dbReference type="InterPro" id="IPR001031">
    <property type="entry name" value="Thioesterase"/>
</dbReference>
<dbReference type="InterPro" id="IPR025110">
    <property type="entry name" value="AMP-bd_C"/>
</dbReference>
<dbReference type="GO" id="GO:0044550">
    <property type="term" value="P:secondary metabolite biosynthetic process"/>
    <property type="evidence" value="ECO:0007669"/>
    <property type="project" value="TreeGrafter"/>
</dbReference>
<protein>
    <submittedName>
        <fullName evidence="6">Thioesterase domain-containing protein</fullName>
    </submittedName>
</protein>
<comment type="cofactor">
    <cofactor evidence="1">
        <name>pantetheine 4'-phosphate</name>
        <dbReference type="ChEBI" id="CHEBI:47942"/>
    </cofactor>
</comment>
<dbReference type="Pfam" id="PF13193">
    <property type="entry name" value="AMP-binding_C"/>
    <property type="match status" value="1"/>
</dbReference>
<evidence type="ECO:0000256" key="1">
    <source>
        <dbReference type="ARBA" id="ARBA00001957"/>
    </source>
</evidence>
<keyword evidence="2" id="KW-0596">Phosphopantetheine</keyword>
<dbReference type="PANTHER" id="PTHR45527:SF1">
    <property type="entry name" value="FATTY ACID SYNTHASE"/>
    <property type="match status" value="1"/>
</dbReference>
<dbReference type="InterPro" id="IPR036736">
    <property type="entry name" value="ACP-like_sf"/>
</dbReference>
<dbReference type="Gene3D" id="1.10.1200.10">
    <property type="entry name" value="ACP-like"/>
    <property type="match status" value="1"/>
</dbReference>
<dbReference type="Gene3D" id="3.40.50.1820">
    <property type="entry name" value="alpha/beta hydrolase"/>
    <property type="match status" value="1"/>
</dbReference>
<dbReference type="Pfam" id="PF00550">
    <property type="entry name" value="PP-binding"/>
    <property type="match status" value="1"/>
</dbReference>
<name>A0A450T782_9GAMM</name>
<dbReference type="InterPro" id="IPR029058">
    <property type="entry name" value="AB_hydrolase_fold"/>
</dbReference>